<accession>X1LYK1</accession>
<reference evidence="1" key="1">
    <citation type="journal article" date="2014" name="Front. Microbiol.">
        <title>High frequency of phylogenetically diverse reductive dehalogenase-homologous genes in deep subseafloor sedimentary metagenomes.</title>
        <authorList>
            <person name="Kawai M."/>
            <person name="Futagami T."/>
            <person name="Toyoda A."/>
            <person name="Takaki Y."/>
            <person name="Nishi S."/>
            <person name="Hori S."/>
            <person name="Arai W."/>
            <person name="Tsubouchi T."/>
            <person name="Morono Y."/>
            <person name="Uchiyama I."/>
            <person name="Ito T."/>
            <person name="Fujiyama A."/>
            <person name="Inagaki F."/>
            <person name="Takami H."/>
        </authorList>
    </citation>
    <scope>NUCLEOTIDE SEQUENCE</scope>
    <source>
        <strain evidence="1">Expedition CK06-06</strain>
    </source>
</reference>
<proteinExistence type="predicted"/>
<sequence length="124" mass="13614">MVVSGTRRAAKYAAKIVGDVVKNRIDAQKDAMVANATPAFARLAEIEQKIGSFVDSQGITVMLKPFYMSYGRKLYMLQTKHEGAAYVNEACIAAFAWQRRGLDAAHLVTIAADYFDVDVTECST</sequence>
<dbReference type="AlphaFoldDB" id="X1LYK1"/>
<protein>
    <submittedName>
        <fullName evidence="1">Uncharacterized protein</fullName>
    </submittedName>
</protein>
<dbReference type="EMBL" id="BARV01003072">
    <property type="protein sequence ID" value="GAH99208.1"/>
    <property type="molecule type" value="Genomic_DNA"/>
</dbReference>
<comment type="caution">
    <text evidence="1">The sequence shown here is derived from an EMBL/GenBank/DDBJ whole genome shotgun (WGS) entry which is preliminary data.</text>
</comment>
<name>X1LYK1_9ZZZZ</name>
<evidence type="ECO:0000313" key="1">
    <source>
        <dbReference type="EMBL" id="GAH99208.1"/>
    </source>
</evidence>
<organism evidence="1">
    <name type="scientific">marine sediment metagenome</name>
    <dbReference type="NCBI Taxonomy" id="412755"/>
    <lineage>
        <taxon>unclassified sequences</taxon>
        <taxon>metagenomes</taxon>
        <taxon>ecological metagenomes</taxon>
    </lineage>
</organism>
<gene>
    <name evidence="1" type="ORF">S06H3_07555</name>
</gene>